<name>A0A2Z7C1N7_9LAMI</name>
<dbReference type="AlphaFoldDB" id="A0A2Z7C1N7"/>
<dbReference type="EMBL" id="KV001894">
    <property type="protein sequence ID" value="KZV38437.1"/>
    <property type="molecule type" value="Genomic_DNA"/>
</dbReference>
<accession>A0A2Z7C1N7</accession>
<organism evidence="1 2">
    <name type="scientific">Dorcoceras hygrometricum</name>
    <dbReference type="NCBI Taxonomy" id="472368"/>
    <lineage>
        <taxon>Eukaryota</taxon>
        <taxon>Viridiplantae</taxon>
        <taxon>Streptophyta</taxon>
        <taxon>Embryophyta</taxon>
        <taxon>Tracheophyta</taxon>
        <taxon>Spermatophyta</taxon>
        <taxon>Magnoliopsida</taxon>
        <taxon>eudicotyledons</taxon>
        <taxon>Gunneridae</taxon>
        <taxon>Pentapetalae</taxon>
        <taxon>asterids</taxon>
        <taxon>lamiids</taxon>
        <taxon>Lamiales</taxon>
        <taxon>Gesneriaceae</taxon>
        <taxon>Didymocarpoideae</taxon>
        <taxon>Trichosporeae</taxon>
        <taxon>Loxocarpinae</taxon>
        <taxon>Dorcoceras</taxon>
    </lineage>
</organism>
<keyword evidence="2" id="KW-1185">Reference proteome</keyword>
<reference evidence="1 2" key="1">
    <citation type="journal article" date="2015" name="Proc. Natl. Acad. Sci. U.S.A.">
        <title>The resurrection genome of Boea hygrometrica: A blueprint for survival of dehydration.</title>
        <authorList>
            <person name="Xiao L."/>
            <person name="Yang G."/>
            <person name="Zhang L."/>
            <person name="Yang X."/>
            <person name="Zhao S."/>
            <person name="Ji Z."/>
            <person name="Zhou Q."/>
            <person name="Hu M."/>
            <person name="Wang Y."/>
            <person name="Chen M."/>
            <person name="Xu Y."/>
            <person name="Jin H."/>
            <person name="Xiao X."/>
            <person name="Hu G."/>
            <person name="Bao F."/>
            <person name="Hu Y."/>
            <person name="Wan P."/>
            <person name="Li L."/>
            <person name="Deng X."/>
            <person name="Kuang T."/>
            <person name="Xiang C."/>
            <person name="Zhu J.K."/>
            <person name="Oliver M.J."/>
            <person name="He Y."/>
        </authorList>
    </citation>
    <scope>NUCLEOTIDE SEQUENCE [LARGE SCALE GENOMIC DNA]</scope>
    <source>
        <strain evidence="2">cv. XS01</strain>
    </source>
</reference>
<proteinExistence type="predicted"/>
<sequence length="167" mass="19079">MAKGIDQLNLHSVQPGYLKILQMAARLTTPITACSRLKLLWAAQFVPQFHKIYLTDSQKGTAELTASNQLSPGFVNARQKVLTTRSKLKTTKDAYPEVHANRRKTRHRFLPKTFNAINSTLPNSALIQDLRWVEIERAKLGEFNATNIIKNRGWRRRESAMESYGEQ</sequence>
<evidence type="ECO:0000313" key="1">
    <source>
        <dbReference type="EMBL" id="KZV38437.1"/>
    </source>
</evidence>
<evidence type="ECO:0000313" key="2">
    <source>
        <dbReference type="Proteomes" id="UP000250235"/>
    </source>
</evidence>
<dbReference type="Proteomes" id="UP000250235">
    <property type="component" value="Unassembled WGS sequence"/>
</dbReference>
<protein>
    <submittedName>
        <fullName evidence="1">Sorting nexin 2A-like</fullName>
    </submittedName>
</protein>
<gene>
    <name evidence="1" type="ORF">F511_44723</name>
</gene>